<accession>A0ABX1YNR3</accession>
<gene>
    <name evidence="1" type="ORF">GC101_27000</name>
</gene>
<name>A0ABX1YNR3_9BACL</name>
<dbReference type="EMBL" id="WHOB01000081">
    <property type="protein sequence ID" value="NOU82518.1"/>
    <property type="molecule type" value="Genomic_DNA"/>
</dbReference>
<keyword evidence="2" id="KW-1185">Reference proteome</keyword>
<organism evidence="1 2">
    <name type="scientific">Paenibacillus phytohabitans</name>
    <dbReference type="NCBI Taxonomy" id="2654978"/>
    <lineage>
        <taxon>Bacteria</taxon>
        <taxon>Bacillati</taxon>
        <taxon>Bacillota</taxon>
        <taxon>Bacilli</taxon>
        <taxon>Bacillales</taxon>
        <taxon>Paenibacillaceae</taxon>
        <taxon>Paenibacillus</taxon>
    </lineage>
</organism>
<sequence length="87" mass="9106">MRGSAAAAVDVLPVAGAPGARLLSTLPAADLLQLLPVLSWMSVNLVPGCRAAIDNSPGVHRRACRSTATALPWLSGRRLRADPQLLR</sequence>
<proteinExistence type="predicted"/>
<evidence type="ECO:0000313" key="1">
    <source>
        <dbReference type="EMBL" id="NOU82518.1"/>
    </source>
</evidence>
<protein>
    <submittedName>
        <fullName evidence="1">Uncharacterized protein</fullName>
    </submittedName>
</protein>
<evidence type="ECO:0000313" key="2">
    <source>
        <dbReference type="Proteomes" id="UP000596857"/>
    </source>
</evidence>
<reference evidence="1 2" key="1">
    <citation type="submission" date="2019-10" db="EMBL/GenBank/DDBJ databases">
        <title>Description of Paenibacillus terricola sp. nov.</title>
        <authorList>
            <person name="Carlier A."/>
            <person name="Qi S."/>
        </authorList>
    </citation>
    <scope>NUCLEOTIDE SEQUENCE [LARGE SCALE GENOMIC DNA]</scope>
    <source>
        <strain evidence="1 2">LMG 31459</strain>
    </source>
</reference>
<comment type="caution">
    <text evidence="1">The sequence shown here is derived from an EMBL/GenBank/DDBJ whole genome shotgun (WGS) entry which is preliminary data.</text>
</comment>
<dbReference type="Proteomes" id="UP000596857">
    <property type="component" value="Unassembled WGS sequence"/>
</dbReference>